<evidence type="ECO:0000313" key="2">
    <source>
        <dbReference type="EMBL" id="GBB98291.1"/>
    </source>
</evidence>
<dbReference type="Gene3D" id="3.30.420.10">
    <property type="entry name" value="Ribonuclease H-like superfamily/Ribonuclease H"/>
    <property type="match status" value="1"/>
</dbReference>
<dbReference type="Proteomes" id="UP000247702">
    <property type="component" value="Unassembled WGS sequence"/>
</dbReference>
<dbReference type="InterPro" id="IPR012337">
    <property type="entry name" value="RNaseH-like_sf"/>
</dbReference>
<feature type="transmembrane region" description="Helical" evidence="1">
    <location>
        <begin position="53"/>
        <end position="74"/>
    </location>
</feature>
<reference evidence="2 3" key="1">
    <citation type="submission" date="2017-11" db="EMBL/GenBank/DDBJ databases">
        <title>The genome of Rhizophagus clarus HR1 reveals common genetic basis of auxotrophy among arbuscular mycorrhizal fungi.</title>
        <authorList>
            <person name="Kobayashi Y."/>
        </authorList>
    </citation>
    <scope>NUCLEOTIDE SEQUENCE [LARGE SCALE GENOMIC DNA]</scope>
    <source>
        <strain evidence="2 3">HR1</strain>
    </source>
</reference>
<keyword evidence="1" id="KW-0472">Membrane</keyword>
<dbReference type="InterPro" id="IPR036397">
    <property type="entry name" value="RNaseH_sf"/>
</dbReference>
<accession>A0A2Z6RP03</accession>
<keyword evidence="1" id="KW-1133">Transmembrane helix</keyword>
<dbReference type="SUPFAM" id="SSF53098">
    <property type="entry name" value="Ribonuclease H-like"/>
    <property type="match status" value="1"/>
</dbReference>
<evidence type="ECO:0000256" key="1">
    <source>
        <dbReference type="SAM" id="Phobius"/>
    </source>
</evidence>
<dbReference type="GO" id="GO:0003676">
    <property type="term" value="F:nucleic acid binding"/>
    <property type="evidence" value="ECO:0007669"/>
    <property type="project" value="InterPro"/>
</dbReference>
<evidence type="ECO:0000313" key="3">
    <source>
        <dbReference type="Proteomes" id="UP000247702"/>
    </source>
</evidence>
<dbReference type="STRING" id="94130.A0A2Z6RP03"/>
<comment type="caution">
    <text evidence="2">The sequence shown here is derived from an EMBL/GenBank/DDBJ whole genome shotgun (WGS) entry which is preliminary data.</text>
</comment>
<protein>
    <submittedName>
        <fullName evidence="2">Uncharacterized protein</fullName>
    </submittedName>
</protein>
<dbReference type="EMBL" id="BEXD01002436">
    <property type="protein sequence ID" value="GBB98291.1"/>
    <property type="molecule type" value="Genomic_DNA"/>
</dbReference>
<keyword evidence="3" id="KW-1185">Reference proteome</keyword>
<organism evidence="2 3">
    <name type="scientific">Rhizophagus clarus</name>
    <dbReference type="NCBI Taxonomy" id="94130"/>
    <lineage>
        <taxon>Eukaryota</taxon>
        <taxon>Fungi</taxon>
        <taxon>Fungi incertae sedis</taxon>
        <taxon>Mucoromycota</taxon>
        <taxon>Glomeromycotina</taxon>
        <taxon>Glomeromycetes</taxon>
        <taxon>Glomerales</taxon>
        <taxon>Glomeraceae</taxon>
        <taxon>Rhizophagus</taxon>
    </lineage>
</organism>
<feature type="transmembrane region" description="Helical" evidence="1">
    <location>
        <begin position="21"/>
        <end position="41"/>
    </location>
</feature>
<name>A0A2Z6RP03_9GLOM</name>
<proteinExistence type="predicted"/>
<dbReference type="AlphaFoldDB" id="A0A2Z6RP03"/>
<keyword evidence="1" id="KW-0812">Transmembrane</keyword>
<gene>
    <name evidence="2" type="ORF">RclHR1_31900002</name>
</gene>
<sequence>MLSITEEFYALNNTSANYQKYVLISNFLLLTTTSTILPVEFHLSLSSLNDTSSISVTPLSITSLFCFLGVWFNIKGSRDFVKKQIAGECNSFATALRPAKLSAKQVVYLYNSVLIPKLEYRMQVTHLSAADCYAATRSIRSLVKHKANFSRTFPNPILYLSQALGLINLSSHLIQCHVNNLFLMANFSTPLIQHLFIYRLLLIQFRFLIPISPLMVDDWSLWSTMNAFKCDYIACTLASMISTPFRLQHAHFSSTFPDLALPGHTPLYTCMSPHVFKACLKVLWKCHLYYLSQLITLSGSHLVSWTAYQTTYIAQLTDKRGRSFPHKWYMDLKANTTLPNSHDLLYDRYVCSLSTASSVTLIPGATTTQKNQRWLITLDKNDAPLFGKQLSVQPKKDTCMIVHWTSDCLSSPSDVIRFRPYSGCNAHVLFPSADKYTAVPPRCTFKISLLKSLILPTDYERIRQSTMEVVSPYSWADLSITVVSYYRRFNILPDFSSSSLVVECDSAVASPLGELPILSSLVPLLLGSHYRFYTDGSLINLDTPEVSMGWSWVQLIYDAGYLNSIAAYAYGTIHSQAAIDGLSLCASSSYSNSRLYYKTTNFELWASIERFIHTKRLTVFPVKVKGHDGNYWNEFADSLANSAHHSDTAPLLPATAYTSSHNVRLMFDNVICESNPRRFLKLYSQATFLKDLLSLKRFQFVYCLSNKDDYIVDWELTWFALNFSLAHDASFQASHAARHYTFKFKLFLDDLPLLEKLKITRSDLYIDLLTCCSCRDRMEDLMHLILCSKCRPVMHQIFQTYQNHLFSKLREAGELADIDPTLMLRKLSSFSC</sequence>